<dbReference type="EMBL" id="LHQQ01000001">
    <property type="protein sequence ID" value="KOS48853.1"/>
    <property type="molecule type" value="Genomic_DNA"/>
</dbReference>
<name>A0A0N0S067_9EURO</name>
<reference evidence="1 2" key="1">
    <citation type="submission" date="2015-08" db="EMBL/GenBank/DDBJ databases">
        <title>Genome sequencing of Penicillium nordicum.</title>
        <authorList>
            <person name="Nguyen H.D."/>
            <person name="Seifert K.A."/>
        </authorList>
    </citation>
    <scope>NUCLEOTIDE SEQUENCE [LARGE SCALE GENOMIC DNA]</scope>
    <source>
        <strain evidence="1 2">DAOMC 185683</strain>
    </source>
</reference>
<dbReference type="Proteomes" id="UP000037696">
    <property type="component" value="Unassembled WGS sequence"/>
</dbReference>
<accession>A0A0N0S067</accession>
<evidence type="ECO:0000313" key="2">
    <source>
        <dbReference type="Proteomes" id="UP000037696"/>
    </source>
</evidence>
<proteinExistence type="predicted"/>
<keyword evidence="2" id="KW-1185">Reference proteome</keyword>
<evidence type="ECO:0000313" key="1">
    <source>
        <dbReference type="EMBL" id="KOS48853.1"/>
    </source>
</evidence>
<organism evidence="1 2">
    <name type="scientific">Penicillium nordicum</name>
    <dbReference type="NCBI Taxonomy" id="229535"/>
    <lineage>
        <taxon>Eukaryota</taxon>
        <taxon>Fungi</taxon>
        <taxon>Dikarya</taxon>
        <taxon>Ascomycota</taxon>
        <taxon>Pezizomycotina</taxon>
        <taxon>Eurotiomycetes</taxon>
        <taxon>Eurotiomycetidae</taxon>
        <taxon>Eurotiales</taxon>
        <taxon>Aspergillaceae</taxon>
        <taxon>Penicillium</taxon>
    </lineage>
</organism>
<gene>
    <name evidence="1" type="ORF">ACN38_g136</name>
</gene>
<protein>
    <submittedName>
        <fullName evidence="1">Uncharacterized protein</fullName>
    </submittedName>
</protein>
<dbReference type="OrthoDB" id="4341155at2759"/>
<sequence>MASHPPVNPPFTIDYSKQLNSTNSMSSFVKILALVSLALAASPVMMVSNQAMVFKENDFAMNAGRQGLLVPSDGNCINLDKMSEYRMNIGSVYVPCSSEAKQDMMCSMYLDNSCNNELFTFTRPHANLLRHAVGDGDSVGKHVRSIKCMTVHSPADRQGHMFSSDHVSTKSPSSCPNDRCSGGMNCQSTHPDYGMYCSSSSMTCQRTSVTGALCKEDGQCVAGHCQSGMCTAAAENLRCVRGSDCPSGLQCRPTRVLNLLGTSMVEMVCMKDEDVRGMQCSAEKPCAERMSCSLQHETNVYCEWDGTCALNNMSCVSGSQCCSGVCRTNLCQ</sequence>
<comment type="caution">
    <text evidence="1">The sequence shown here is derived from an EMBL/GenBank/DDBJ whole genome shotgun (WGS) entry which is preliminary data.</text>
</comment>
<dbReference type="AlphaFoldDB" id="A0A0N0S067"/>